<protein>
    <submittedName>
        <fullName evidence="2">Uncharacterized protein</fullName>
    </submittedName>
</protein>
<evidence type="ECO:0000313" key="3">
    <source>
        <dbReference type="Proteomes" id="UP001164746"/>
    </source>
</evidence>
<proteinExistence type="predicted"/>
<keyword evidence="3" id="KW-1185">Reference proteome</keyword>
<accession>A0ABY7DF72</accession>
<evidence type="ECO:0000313" key="2">
    <source>
        <dbReference type="EMBL" id="WAQ96297.1"/>
    </source>
</evidence>
<gene>
    <name evidence="2" type="ORF">MAR_028987</name>
</gene>
<evidence type="ECO:0000256" key="1">
    <source>
        <dbReference type="SAM" id="Coils"/>
    </source>
</evidence>
<sequence length="338" mass="38079">MAELDFPAGEVANCLELAYMKLGDHPDLAKRAIQQQVSDDYSEAFTIKKQVEDTHSKLEVEMHSARKQADLAEAAAKDSAEEWTPAAAVLTGAALGTPVSLVAGAAYAAGKLIYNFMSNKKNKESKDDLAKFKAFEKSYINASDEVDRERERLEKHRMETIDRKKEAIDNVRKMREMCSQHVSAGDPQCLVVVQENLGKVDAILTRIIEFWSSMAAVAQDIIENGKTLPRILIGLDESFIEEAPEEMKAELNGMVQNCILDVEKGWNLVGGICYVYIRDNDIRLLRDYEFLSRPIDQMAQADRRTRESKLLMLMEQEVEKAYATEAAREEAEEEDMCI</sequence>
<name>A0ABY7DF72_MYAAR</name>
<feature type="coiled-coil region" evidence="1">
    <location>
        <begin position="48"/>
        <end position="75"/>
    </location>
</feature>
<keyword evidence="1" id="KW-0175">Coiled coil</keyword>
<organism evidence="2 3">
    <name type="scientific">Mya arenaria</name>
    <name type="common">Soft-shell clam</name>
    <dbReference type="NCBI Taxonomy" id="6604"/>
    <lineage>
        <taxon>Eukaryota</taxon>
        <taxon>Metazoa</taxon>
        <taxon>Spiralia</taxon>
        <taxon>Lophotrochozoa</taxon>
        <taxon>Mollusca</taxon>
        <taxon>Bivalvia</taxon>
        <taxon>Autobranchia</taxon>
        <taxon>Heteroconchia</taxon>
        <taxon>Euheterodonta</taxon>
        <taxon>Imparidentia</taxon>
        <taxon>Neoheterodontei</taxon>
        <taxon>Myida</taxon>
        <taxon>Myoidea</taxon>
        <taxon>Myidae</taxon>
        <taxon>Mya</taxon>
    </lineage>
</organism>
<reference evidence="2" key="1">
    <citation type="submission" date="2022-11" db="EMBL/GenBank/DDBJ databases">
        <title>Centuries of genome instability and evolution in soft-shell clam transmissible cancer (bioRxiv).</title>
        <authorList>
            <person name="Hart S.F.M."/>
            <person name="Yonemitsu M.A."/>
            <person name="Giersch R.M."/>
            <person name="Beal B.F."/>
            <person name="Arriagada G."/>
            <person name="Davis B.W."/>
            <person name="Ostrander E.A."/>
            <person name="Goff S.P."/>
            <person name="Metzger M.J."/>
        </authorList>
    </citation>
    <scope>NUCLEOTIDE SEQUENCE</scope>
    <source>
        <strain evidence="2">MELC-2E11</strain>
        <tissue evidence="2">Siphon/mantle</tissue>
    </source>
</reference>
<dbReference type="EMBL" id="CP111013">
    <property type="protein sequence ID" value="WAQ96297.1"/>
    <property type="molecule type" value="Genomic_DNA"/>
</dbReference>
<dbReference type="Proteomes" id="UP001164746">
    <property type="component" value="Chromosome 2"/>
</dbReference>